<protein>
    <submittedName>
        <fullName evidence="3">Pro-Pol polyprotein</fullName>
    </submittedName>
</protein>
<dbReference type="Pfam" id="PF17921">
    <property type="entry name" value="Integrase_H2C2"/>
    <property type="match status" value="1"/>
</dbReference>
<accession>A0A4Y2QUF9</accession>
<evidence type="ECO:0000313" key="4">
    <source>
        <dbReference type="Proteomes" id="UP000499080"/>
    </source>
</evidence>
<dbReference type="PANTHER" id="PTHR38681">
    <property type="entry name" value="RETROVIRUS-RELATED POL POLYPROTEIN FROM TRANSPOSON 412-LIKE PROTEIN-RELATED"/>
    <property type="match status" value="1"/>
</dbReference>
<gene>
    <name evidence="3" type="primary">pol_1323</name>
    <name evidence="2" type="synonym">pol_4174</name>
    <name evidence="2" type="ORF">AVEN_21332_1</name>
    <name evidence="3" type="ORF">AVEN_231341_1</name>
</gene>
<dbReference type="EMBL" id="BGPR01014809">
    <property type="protein sequence ID" value="GBN66789.1"/>
    <property type="molecule type" value="Genomic_DNA"/>
</dbReference>
<dbReference type="InterPro" id="IPR041588">
    <property type="entry name" value="Integrase_H2C2"/>
</dbReference>
<dbReference type="EMBL" id="BGPR01014808">
    <property type="protein sequence ID" value="GBN66774.1"/>
    <property type="molecule type" value="Genomic_DNA"/>
</dbReference>
<evidence type="ECO:0000313" key="3">
    <source>
        <dbReference type="EMBL" id="GBN66789.1"/>
    </source>
</evidence>
<reference evidence="3 4" key="1">
    <citation type="journal article" date="2019" name="Sci. Rep.">
        <title>Orb-weaving spider Araneus ventricosus genome elucidates the spidroin gene catalogue.</title>
        <authorList>
            <person name="Kono N."/>
            <person name="Nakamura H."/>
            <person name="Ohtoshi R."/>
            <person name="Moran D.A.P."/>
            <person name="Shinohara A."/>
            <person name="Yoshida Y."/>
            <person name="Fujiwara M."/>
            <person name="Mori M."/>
            <person name="Tomita M."/>
            <person name="Arakawa K."/>
        </authorList>
    </citation>
    <scope>NUCLEOTIDE SEQUENCE [LARGE SCALE GENOMIC DNA]</scope>
</reference>
<organism evidence="3 4">
    <name type="scientific">Araneus ventricosus</name>
    <name type="common">Orbweaver spider</name>
    <name type="synonym">Epeira ventricosa</name>
    <dbReference type="NCBI Taxonomy" id="182803"/>
    <lineage>
        <taxon>Eukaryota</taxon>
        <taxon>Metazoa</taxon>
        <taxon>Ecdysozoa</taxon>
        <taxon>Arthropoda</taxon>
        <taxon>Chelicerata</taxon>
        <taxon>Arachnida</taxon>
        <taxon>Araneae</taxon>
        <taxon>Araneomorphae</taxon>
        <taxon>Entelegynae</taxon>
        <taxon>Araneoidea</taxon>
        <taxon>Araneidae</taxon>
        <taxon>Araneus</taxon>
    </lineage>
</organism>
<dbReference type="Gene3D" id="3.30.420.10">
    <property type="entry name" value="Ribonuclease H-like superfamily/Ribonuclease H"/>
    <property type="match status" value="1"/>
</dbReference>
<keyword evidence="4" id="KW-1185">Reference proteome</keyword>
<evidence type="ECO:0000313" key="2">
    <source>
        <dbReference type="EMBL" id="GBN66774.1"/>
    </source>
</evidence>
<dbReference type="Proteomes" id="UP000499080">
    <property type="component" value="Unassembled WGS sequence"/>
</dbReference>
<comment type="caution">
    <text evidence="3">The sequence shown here is derived from an EMBL/GenBank/DDBJ whole genome shotgun (WGS) entry which is preliminary data.</text>
</comment>
<dbReference type="PROSITE" id="PS50994">
    <property type="entry name" value="INTEGRASE"/>
    <property type="match status" value="1"/>
</dbReference>
<evidence type="ECO:0000259" key="1">
    <source>
        <dbReference type="PROSITE" id="PS50994"/>
    </source>
</evidence>
<sequence length="449" mass="50784">MFEKCKTDLANAALLSFSKPGLPLSVCTDASDWAIGSVLQQLEEDIQHISGKDNIVADTLSRMEEVSVIDLDQIAQEQSTDGDFKQFCANNTSLDFKPYVLPSGKTLWCVVSQNKIRPYIPTSFRKKIFNQIHGLPRPGIRSTVKQLATRFIWPGINKEVKEWAQACINCQKAKVTKHSKSKFAQFQEVDTRFSIVHIDLIGPMPPSNGQAYCLTCIDRFTCWMEAIPLPEMVSKAFYEHWVCRFGVPTRIITDQGRQFEAQLFRNLAAICGAKVQHTTPYHPQSNGKIEKFHRILKAAIIAHNNVKWTESLPTVLLGLRSAIRDDTNNSIADMVYGTNLRLPGEFFVEPSSKLDPETFVGNLQSYMNNLKPIKTQHPTNQKIFVHKDLKSFSHVFVRIDRVKKSLEPAYEGPFPALTRQDKYFTVTIKGKNVIISVGTTKARIHVKGR</sequence>
<dbReference type="Pfam" id="PF00665">
    <property type="entry name" value="rve"/>
    <property type="match status" value="1"/>
</dbReference>
<name>A0A4Y2QUF9_ARAVE</name>
<dbReference type="InterPro" id="IPR036397">
    <property type="entry name" value="RNaseH_sf"/>
</dbReference>
<dbReference type="FunFam" id="3.30.420.10:FF:000032">
    <property type="entry name" value="Retrovirus-related Pol polyprotein from transposon 297-like Protein"/>
    <property type="match status" value="1"/>
</dbReference>
<dbReference type="InterPro" id="IPR001584">
    <property type="entry name" value="Integrase_cat-core"/>
</dbReference>
<dbReference type="GO" id="GO:0003676">
    <property type="term" value="F:nucleic acid binding"/>
    <property type="evidence" value="ECO:0007669"/>
    <property type="project" value="InterPro"/>
</dbReference>
<dbReference type="SUPFAM" id="SSF53098">
    <property type="entry name" value="Ribonuclease H-like"/>
    <property type="match status" value="1"/>
</dbReference>
<dbReference type="OrthoDB" id="6514696at2759"/>
<dbReference type="GO" id="GO:0015074">
    <property type="term" value="P:DNA integration"/>
    <property type="evidence" value="ECO:0007669"/>
    <property type="project" value="InterPro"/>
</dbReference>
<dbReference type="Pfam" id="PF17919">
    <property type="entry name" value="RT_RNaseH_2"/>
    <property type="match status" value="1"/>
</dbReference>
<feature type="domain" description="Integrase catalytic" evidence="1">
    <location>
        <begin position="187"/>
        <end position="351"/>
    </location>
</feature>
<proteinExistence type="predicted"/>
<dbReference type="Gene3D" id="1.10.340.70">
    <property type="match status" value="1"/>
</dbReference>
<dbReference type="AlphaFoldDB" id="A0A4Y2QUF9"/>
<dbReference type="InterPro" id="IPR012337">
    <property type="entry name" value="RNaseH-like_sf"/>
</dbReference>
<dbReference type="PANTHER" id="PTHR38681:SF1">
    <property type="entry name" value="RETROVIRUS-RELATED POL POLYPROTEIN FROM TRANSPOSON 412-LIKE PROTEIN"/>
    <property type="match status" value="1"/>
</dbReference>
<dbReference type="InterPro" id="IPR041577">
    <property type="entry name" value="RT_RNaseH_2"/>
</dbReference>